<sequence length="218" mass="24359">MRAGRLSEDTVHLLHSLQRPLILTPDGLEPTELCVFNVSSVGCLDSFLRLVGLALYPISRRPRVEEVNQINSERLARLSGRCMEYQARDRPTTHATLRECNVEEIVRLKVGALVMYAKNSTDALLVNGSRGQVVAFVHVEDPALHKVWRAPGGIGLFPLVRFEVPGHGQYIEKVVLPVPFVVGKTAKNGDVVREQVCTHWWCGCRRASYMQSMESAID</sequence>
<reference evidence="1 2" key="1">
    <citation type="journal article" date="2016" name="Mol. Biol. Evol.">
        <title>Comparative Genomics of Early-Diverging Mushroom-Forming Fungi Provides Insights into the Origins of Lignocellulose Decay Capabilities.</title>
        <authorList>
            <person name="Nagy L.G."/>
            <person name="Riley R."/>
            <person name="Tritt A."/>
            <person name="Adam C."/>
            <person name="Daum C."/>
            <person name="Floudas D."/>
            <person name="Sun H."/>
            <person name="Yadav J.S."/>
            <person name="Pangilinan J."/>
            <person name="Larsson K.H."/>
            <person name="Matsuura K."/>
            <person name="Barry K."/>
            <person name="Labutti K."/>
            <person name="Kuo R."/>
            <person name="Ohm R.A."/>
            <person name="Bhattacharya S.S."/>
            <person name="Shirouzu T."/>
            <person name="Yoshinaga Y."/>
            <person name="Martin F.M."/>
            <person name="Grigoriev I.V."/>
            <person name="Hibbett D.S."/>
        </authorList>
    </citation>
    <scope>NUCLEOTIDE SEQUENCE [LARGE SCALE GENOMIC DNA]</scope>
    <source>
        <strain evidence="1 2">HHB12733</strain>
    </source>
</reference>
<protein>
    <recommendedName>
        <fullName evidence="3">DNA helicase</fullName>
    </recommendedName>
</protein>
<organism evidence="1 2">
    <name type="scientific">Calocera cornea HHB12733</name>
    <dbReference type="NCBI Taxonomy" id="1353952"/>
    <lineage>
        <taxon>Eukaryota</taxon>
        <taxon>Fungi</taxon>
        <taxon>Dikarya</taxon>
        <taxon>Basidiomycota</taxon>
        <taxon>Agaricomycotina</taxon>
        <taxon>Dacrymycetes</taxon>
        <taxon>Dacrymycetales</taxon>
        <taxon>Dacrymycetaceae</taxon>
        <taxon>Calocera</taxon>
    </lineage>
</organism>
<dbReference type="OrthoDB" id="432234at2759"/>
<gene>
    <name evidence="1" type="ORF">CALCODRAFT_261353</name>
</gene>
<dbReference type="AlphaFoldDB" id="A0A166LC22"/>
<dbReference type="InParanoid" id="A0A166LC22"/>
<dbReference type="EMBL" id="KV424333">
    <property type="protein sequence ID" value="KZT46457.1"/>
    <property type="molecule type" value="Genomic_DNA"/>
</dbReference>
<evidence type="ECO:0008006" key="3">
    <source>
        <dbReference type="Google" id="ProtNLM"/>
    </source>
</evidence>
<keyword evidence="2" id="KW-1185">Reference proteome</keyword>
<accession>A0A166LC22</accession>
<dbReference type="Proteomes" id="UP000076842">
    <property type="component" value="Unassembled WGS sequence"/>
</dbReference>
<name>A0A166LC22_9BASI</name>
<evidence type="ECO:0000313" key="1">
    <source>
        <dbReference type="EMBL" id="KZT46457.1"/>
    </source>
</evidence>
<proteinExistence type="predicted"/>
<dbReference type="STRING" id="1353952.A0A166LC22"/>
<evidence type="ECO:0000313" key="2">
    <source>
        <dbReference type="Proteomes" id="UP000076842"/>
    </source>
</evidence>